<keyword evidence="3" id="KW-1185">Reference proteome</keyword>
<reference evidence="2 3" key="1">
    <citation type="submission" date="2023-04" db="EMBL/GenBank/DDBJ databases">
        <title>Complete genome sequence of Alisedimentitalea scapharcae.</title>
        <authorList>
            <person name="Rong J.-C."/>
            <person name="Yi M.-L."/>
            <person name="Zhao Q."/>
        </authorList>
    </citation>
    <scope>NUCLEOTIDE SEQUENCE [LARGE SCALE GENOMIC DNA]</scope>
    <source>
        <strain evidence="2 3">KCTC 42119</strain>
    </source>
</reference>
<feature type="region of interest" description="Disordered" evidence="1">
    <location>
        <begin position="28"/>
        <end position="50"/>
    </location>
</feature>
<name>A0ABZ2Y0V5_9RHOB</name>
<gene>
    <name evidence="2" type="ORF">QEZ52_08365</name>
</gene>
<dbReference type="RefSeq" id="WP_406649404.1">
    <property type="nucleotide sequence ID" value="NZ_CP123584.1"/>
</dbReference>
<protein>
    <submittedName>
        <fullName evidence="2">Uncharacterized protein</fullName>
    </submittedName>
</protein>
<proteinExistence type="predicted"/>
<evidence type="ECO:0000313" key="2">
    <source>
        <dbReference type="EMBL" id="WZK90546.1"/>
    </source>
</evidence>
<dbReference type="Proteomes" id="UP001623232">
    <property type="component" value="Chromosome"/>
</dbReference>
<accession>A0ABZ2Y0V5</accession>
<sequence length="50" mass="5617">MKARTRFIKSVIKTARDTETTAMPWTRGVARSQSVLRRQAAPEQGARKTA</sequence>
<evidence type="ECO:0000256" key="1">
    <source>
        <dbReference type="SAM" id="MobiDB-lite"/>
    </source>
</evidence>
<dbReference type="EMBL" id="CP123584">
    <property type="protein sequence ID" value="WZK90546.1"/>
    <property type="molecule type" value="Genomic_DNA"/>
</dbReference>
<evidence type="ECO:0000313" key="3">
    <source>
        <dbReference type="Proteomes" id="UP001623232"/>
    </source>
</evidence>
<organism evidence="2 3">
    <name type="scientific">Aliisedimentitalea scapharcae</name>
    <dbReference type="NCBI Taxonomy" id="1524259"/>
    <lineage>
        <taxon>Bacteria</taxon>
        <taxon>Pseudomonadati</taxon>
        <taxon>Pseudomonadota</taxon>
        <taxon>Alphaproteobacteria</taxon>
        <taxon>Rhodobacterales</taxon>
        <taxon>Roseobacteraceae</taxon>
        <taxon>Aliisedimentitalea</taxon>
    </lineage>
</organism>